<evidence type="ECO:0000313" key="1">
    <source>
        <dbReference type="EMBL" id="KAF2073926.1"/>
    </source>
</evidence>
<gene>
    <name evidence="1" type="ORF">CYY_004750</name>
</gene>
<dbReference type="Proteomes" id="UP000695562">
    <property type="component" value="Unassembled WGS sequence"/>
</dbReference>
<dbReference type="EMBL" id="AJWJ01000174">
    <property type="protein sequence ID" value="KAF2073926.1"/>
    <property type="molecule type" value="Genomic_DNA"/>
</dbReference>
<name>A0A8J4PUW0_9MYCE</name>
<keyword evidence="2" id="KW-1185">Reference proteome</keyword>
<comment type="caution">
    <text evidence="1">The sequence shown here is derived from an EMBL/GenBank/DDBJ whole genome shotgun (WGS) entry which is preliminary data.</text>
</comment>
<evidence type="ECO:0000313" key="2">
    <source>
        <dbReference type="Proteomes" id="UP000695562"/>
    </source>
</evidence>
<protein>
    <submittedName>
        <fullName evidence="1">Uncharacterized protein</fullName>
    </submittedName>
</protein>
<reference evidence="1" key="1">
    <citation type="submission" date="2020-01" db="EMBL/GenBank/DDBJ databases">
        <title>Development of genomics and gene disruption for Polysphondylium violaceum indicates a role for the polyketide synthase stlB in stalk morphogenesis.</title>
        <authorList>
            <person name="Narita B."/>
            <person name="Kawabe Y."/>
            <person name="Kin K."/>
            <person name="Saito T."/>
            <person name="Gibbs R."/>
            <person name="Kuspa A."/>
            <person name="Muzny D."/>
            <person name="Queller D."/>
            <person name="Richards S."/>
            <person name="Strassman J."/>
            <person name="Sucgang R."/>
            <person name="Worley K."/>
            <person name="Schaap P."/>
        </authorList>
    </citation>
    <scope>NUCLEOTIDE SEQUENCE</scope>
    <source>
        <strain evidence="1">QSvi11</strain>
    </source>
</reference>
<dbReference type="AlphaFoldDB" id="A0A8J4PUW0"/>
<accession>A0A8J4PUW0</accession>
<proteinExistence type="predicted"/>
<sequence>MKLKDNNIKKSFIEKKRKHNEVEHKSRKRKAAVLDLVAEDLFCDDKTIKVKLFTCLSFLKKLNTLAEADPILCKQLKRHCNELEDIQDVKT</sequence>
<organism evidence="1 2">
    <name type="scientific">Polysphondylium violaceum</name>
    <dbReference type="NCBI Taxonomy" id="133409"/>
    <lineage>
        <taxon>Eukaryota</taxon>
        <taxon>Amoebozoa</taxon>
        <taxon>Evosea</taxon>
        <taxon>Eumycetozoa</taxon>
        <taxon>Dictyostelia</taxon>
        <taxon>Dictyosteliales</taxon>
        <taxon>Dictyosteliaceae</taxon>
        <taxon>Polysphondylium</taxon>
    </lineage>
</organism>